<dbReference type="GO" id="GO:0000455">
    <property type="term" value="P:enzyme-directed rRNA pseudouridine synthesis"/>
    <property type="evidence" value="ECO:0007669"/>
    <property type="project" value="TreeGrafter"/>
</dbReference>
<evidence type="ECO:0000313" key="7">
    <source>
        <dbReference type="Proteomes" id="UP000248806"/>
    </source>
</evidence>
<dbReference type="RefSeq" id="WP_111321644.1">
    <property type="nucleotide sequence ID" value="NZ_BIFX01000001.1"/>
</dbReference>
<dbReference type="CDD" id="cd02869">
    <property type="entry name" value="PseudoU_synth_RluA_like"/>
    <property type="match status" value="1"/>
</dbReference>
<gene>
    <name evidence="6" type="ORF">EI42_02141</name>
</gene>
<evidence type="ECO:0000256" key="4">
    <source>
        <dbReference type="ARBA" id="ARBA00033164"/>
    </source>
</evidence>
<dbReference type="PROSITE" id="PS01129">
    <property type="entry name" value="PSI_RLU"/>
    <property type="match status" value="1"/>
</dbReference>
<evidence type="ECO:0000256" key="3">
    <source>
        <dbReference type="ARBA" id="ARBA00031870"/>
    </source>
</evidence>
<dbReference type="GO" id="GO:0009982">
    <property type="term" value="F:pseudouridine synthase activity"/>
    <property type="evidence" value="ECO:0007669"/>
    <property type="project" value="InterPro"/>
</dbReference>
<comment type="caution">
    <text evidence="6">The sequence shown here is derived from an EMBL/GenBank/DDBJ whole genome shotgun (WGS) entry which is preliminary data.</text>
</comment>
<dbReference type="Gene3D" id="3.30.2350.10">
    <property type="entry name" value="Pseudouridine synthase"/>
    <property type="match status" value="1"/>
</dbReference>
<dbReference type="AlphaFoldDB" id="A0A326UAD8"/>
<dbReference type="PANTHER" id="PTHR21600">
    <property type="entry name" value="MITOCHONDRIAL RNA PSEUDOURIDINE SYNTHASE"/>
    <property type="match status" value="1"/>
</dbReference>
<evidence type="ECO:0000256" key="1">
    <source>
        <dbReference type="ARBA" id="ARBA00000073"/>
    </source>
</evidence>
<sequence>MEMVHIPVIYQDHYLLAVNKPAGLVIHPTYKHADGTMWDAILALLACQEQESWTPPRPPDKPEWAQAPLEVQAMLRQKMYERIDREEGLLPRPCLLHRLDKDTSGVVLLARTERSRRFLVKQFEERSIQKSYLAVVSQGAPEWTRPRTTCTVSISQNRELVPLEGSPDQVICQGCEFVIQGPLGRDPEDYRRCVVIEGGQDALTACTVLAVERGFALLNVHPITGRTHQIRAHLAAIGWAIVGDQLYATEQAKQLGLTRQFLHARSITVRHYPEKQERTFVAPLSLDLQDWLQREMPAGSRALE</sequence>
<dbReference type="GO" id="GO:0003723">
    <property type="term" value="F:RNA binding"/>
    <property type="evidence" value="ECO:0007669"/>
    <property type="project" value="InterPro"/>
</dbReference>
<dbReference type="InterPro" id="IPR006224">
    <property type="entry name" value="PsdUridine_synth_RluA-like_CS"/>
</dbReference>
<keyword evidence="7" id="KW-1185">Reference proteome</keyword>
<accession>A0A326UAD8</accession>
<dbReference type="EMBL" id="QKUF01000005">
    <property type="protein sequence ID" value="PZW32114.1"/>
    <property type="molecule type" value="Genomic_DNA"/>
</dbReference>
<dbReference type="Pfam" id="PF00849">
    <property type="entry name" value="PseudoU_synth_2"/>
    <property type="match status" value="1"/>
</dbReference>
<organism evidence="6 7">
    <name type="scientific">Thermosporothrix hazakensis</name>
    <dbReference type="NCBI Taxonomy" id="644383"/>
    <lineage>
        <taxon>Bacteria</taxon>
        <taxon>Bacillati</taxon>
        <taxon>Chloroflexota</taxon>
        <taxon>Ktedonobacteria</taxon>
        <taxon>Ktedonobacterales</taxon>
        <taxon>Thermosporotrichaceae</taxon>
        <taxon>Thermosporothrix</taxon>
    </lineage>
</organism>
<evidence type="ECO:0000256" key="2">
    <source>
        <dbReference type="ARBA" id="ARBA00010876"/>
    </source>
</evidence>
<feature type="domain" description="Pseudouridine synthase RsuA/RluA-like" evidence="5">
    <location>
        <begin position="15"/>
        <end position="236"/>
    </location>
</feature>
<dbReference type="InterPro" id="IPR050188">
    <property type="entry name" value="RluA_PseudoU_synthase"/>
</dbReference>
<dbReference type="InterPro" id="IPR006145">
    <property type="entry name" value="PsdUridine_synth_RsuA/RluA"/>
</dbReference>
<dbReference type="GO" id="GO:0140098">
    <property type="term" value="F:catalytic activity, acting on RNA"/>
    <property type="evidence" value="ECO:0007669"/>
    <property type="project" value="UniProtKB-ARBA"/>
</dbReference>
<dbReference type="InterPro" id="IPR020103">
    <property type="entry name" value="PsdUridine_synth_cat_dom_sf"/>
</dbReference>
<protein>
    <recommendedName>
        <fullName evidence="3">RNA pseudouridylate synthase</fullName>
    </recommendedName>
    <alternativeName>
        <fullName evidence="4">RNA-uridine isomerase</fullName>
    </alternativeName>
</protein>
<comment type="similarity">
    <text evidence="2">Belongs to the pseudouridine synthase RluA family.</text>
</comment>
<comment type="catalytic activity">
    <reaction evidence="1">
        <text>a uridine in RNA = a pseudouridine in RNA</text>
        <dbReference type="Rhea" id="RHEA:48348"/>
        <dbReference type="Rhea" id="RHEA-COMP:12068"/>
        <dbReference type="Rhea" id="RHEA-COMP:12069"/>
        <dbReference type="ChEBI" id="CHEBI:65314"/>
        <dbReference type="ChEBI" id="CHEBI:65315"/>
    </reaction>
</comment>
<dbReference type="Proteomes" id="UP000248806">
    <property type="component" value="Unassembled WGS sequence"/>
</dbReference>
<dbReference type="SUPFAM" id="SSF55120">
    <property type="entry name" value="Pseudouridine synthase"/>
    <property type="match status" value="1"/>
</dbReference>
<reference evidence="6 7" key="1">
    <citation type="submission" date="2018-06" db="EMBL/GenBank/DDBJ databases">
        <title>Genomic Encyclopedia of Archaeal and Bacterial Type Strains, Phase II (KMG-II): from individual species to whole genera.</title>
        <authorList>
            <person name="Goeker M."/>
        </authorList>
    </citation>
    <scope>NUCLEOTIDE SEQUENCE [LARGE SCALE GENOMIC DNA]</scope>
    <source>
        <strain evidence="6 7">ATCC BAA-1881</strain>
    </source>
</reference>
<proteinExistence type="inferred from homology"/>
<dbReference type="OrthoDB" id="9773999at2"/>
<name>A0A326UAD8_THEHA</name>
<dbReference type="PANTHER" id="PTHR21600:SF87">
    <property type="entry name" value="RNA PSEUDOURIDYLATE SYNTHASE DOMAIN-CONTAINING PROTEIN 1"/>
    <property type="match status" value="1"/>
</dbReference>
<evidence type="ECO:0000313" key="6">
    <source>
        <dbReference type="EMBL" id="PZW32114.1"/>
    </source>
</evidence>
<evidence type="ECO:0000259" key="5">
    <source>
        <dbReference type="Pfam" id="PF00849"/>
    </source>
</evidence>